<dbReference type="Proteomes" id="UP000623467">
    <property type="component" value="Unassembled WGS sequence"/>
</dbReference>
<dbReference type="OrthoDB" id="2876557at2759"/>
<keyword evidence="2" id="KW-1185">Reference proteome</keyword>
<dbReference type="EMBL" id="JACAZH010000005">
    <property type="protein sequence ID" value="KAF7368107.1"/>
    <property type="molecule type" value="Genomic_DNA"/>
</dbReference>
<protein>
    <submittedName>
        <fullName evidence="1">Uncharacterized protein</fullName>
    </submittedName>
</protein>
<sequence>MPFLLKYRAIISNMVLFIDRSGLSSTTMQRLRSSRLLAAFSPHIPRTRFPPAGIIHRQSFHRTLVVSSRTSAPAEHFMNPCLDCYRTEIDIDPLSWYDLSEVEFFVQRVMKIQGTIRPLAFLPESQYLCIVFEAGSNYYSLDTCNDCWKDFGGDFASDDEFLVAFTGPARVSGKKYYFPDDTNELYAAVCEEQQKAVKKAGRS</sequence>
<proteinExistence type="predicted"/>
<gene>
    <name evidence="1" type="ORF">MSAN_00876900</name>
</gene>
<name>A0A8H6Z001_9AGAR</name>
<dbReference type="AlphaFoldDB" id="A0A8H6Z001"/>
<organism evidence="1 2">
    <name type="scientific">Mycena sanguinolenta</name>
    <dbReference type="NCBI Taxonomy" id="230812"/>
    <lineage>
        <taxon>Eukaryota</taxon>
        <taxon>Fungi</taxon>
        <taxon>Dikarya</taxon>
        <taxon>Basidiomycota</taxon>
        <taxon>Agaricomycotina</taxon>
        <taxon>Agaricomycetes</taxon>
        <taxon>Agaricomycetidae</taxon>
        <taxon>Agaricales</taxon>
        <taxon>Marasmiineae</taxon>
        <taxon>Mycenaceae</taxon>
        <taxon>Mycena</taxon>
    </lineage>
</organism>
<comment type="caution">
    <text evidence="1">The sequence shown here is derived from an EMBL/GenBank/DDBJ whole genome shotgun (WGS) entry which is preliminary data.</text>
</comment>
<evidence type="ECO:0000313" key="2">
    <source>
        <dbReference type="Proteomes" id="UP000623467"/>
    </source>
</evidence>
<accession>A0A8H6Z001</accession>
<reference evidence="1" key="1">
    <citation type="submission" date="2020-05" db="EMBL/GenBank/DDBJ databases">
        <title>Mycena genomes resolve the evolution of fungal bioluminescence.</title>
        <authorList>
            <person name="Tsai I.J."/>
        </authorList>
    </citation>
    <scope>NUCLEOTIDE SEQUENCE</scope>
    <source>
        <strain evidence="1">160909Yilan</strain>
    </source>
</reference>
<evidence type="ECO:0000313" key="1">
    <source>
        <dbReference type="EMBL" id="KAF7368107.1"/>
    </source>
</evidence>